<dbReference type="EMBL" id="ATBP01000078">
    <property type="protein sequence ID" value="ETR73225.1"/>
    <property type="molecule type" value="Genomic_DNA"/>
</dbReference>
<comment type="caution">
    <text evidence="1">The sequence shown here is derived from an EMBL/GenBank/DDBJ whole genome shotgun (WGS) entry which is preliminary data.</text>
</comment>
<accession>A0A1V1PEX3</accession>
<organism evidence="1 2">
    <name type="scientific">Candidatus Magnetoglobus multicellularis str. Araruama</name>
    <dbReference type="NCBI Taxonomy" id="890399"/>
    <lineage>
        <taxon>Bacteria</taxon>
        <taxon>Pseudomonadati</taxon>
        <taxon>Thermodesulfobacteriota</taxon>
        <taxon>Desulfobacteria</taxon>
        <taxon>Desulfobacterales</taxon>
        <taxon>Desulfobacteraceae</taxon>
        <taxon>Candidatus Magnetoglobus</taxon>
    </lineage>
</organism>
<dbReference type="AlphaFoldDB" id="A0A1V1PEX3"/>
<sequence length="221" mass="25516">MFCYDHNTLIIMKFIFNTVKDQLEPVVTNSKGEYEINVDLQWSGTITPTKQGYTFSPPYYNFSNITEQQNMQNFIGNYSHSLWTFDVSNYKHQGMITAIVKDDNENLIQSEKDILAAFVNNECRGVSSPSPVSDGKRFFLQVWSNENSENMYFKFFDSTNNKIYNRVLPDVHFIPDLEYGTILSPAVLKVKQPYHIPDANNDGKVDIIDAVDVLKYITNFQ</sequence>
<gene>
    <name evidence="1" type="ORF">OMM_01113</name>
</gene>
<reference evidence="2" key="1">
    <citation type="submission" date="2012-11" db="EMBL/GenBank/DDBJ databases">
        <authorList>
            <person name="Lucero-Rivera Y.E."/>
            <person name="Tovar-Ramirez D."/>
        </authorList>
    </citation>
    <scope>NUCLEOTIDE SEQUENCE [LARGE SCALE GENOMIC DNA]</scope>
    <source>
        <strain evidence="2">Araruama</strain>
    </source>
</reference>
<evidence type="ECO:0000313" key="2">
    <source>
        <dbReference type="Proteomes" id="UP000189670"/>
    </source>
</evidence>
<proteinExistence type="predicted"/>
<name>A0A1V1PEX3_9BACT</name>
<protein>
    <recommendedName>
        <fullName evidence="3">Dockerin domain-containing protein</fullName>
    </recommendedName>
</protein>
<evidence type="ECO:0000313" key="1">
    <source>
        <dbReference type="EMBL" id="ETR73225.1"/>
    </source>
</evidence>
<dbReference type="Proteomes" id="UP000189670">
    <property type="component" value="Unassembled WGS sequence"/>
</dbReference>
<evidence type="ECO:0008006" key="3">
    <source>
        <dbReference type="Google" id="ProtNLM"/>
    </source>
</evidence>